<dbReference type="InterPro" id="IPR001584">
    <property type="entry name" value="Integrase_cat-core"/>
</dbReference>
<dbReference type="CDD" id="cd09274">
    <property type="entry name" value="RNase_HI_RT_Ty3"/>
    <property type="match status" value="1"/>
</dbReference>
<dbReference type="Proteomes" id="UP000298390">
    <property type="component" value="Unassembled WGS sequence"/>
</dbReference>
<dbReference type="Gene3D" id="3.10.10.10">
    <property type="entry name" value="HIV Type 1 Reverse Transcriptase, subunit A, domain 1"/>
    <property type="match status" value="1"/>
</dbReference>
<keyword evidence="6" id="KW-0378">Hydrolase</keyword>
<dbReference type="FunFam" id="3.10.10.10:FF:000007">
    <property type="entry name" value="Retrovirus-related Pol polyprotein from transposon 17.6-like Protein"/>
    <property type="match status" value="1"/>
</dbReference>
<evidence type="ECO:0000256" key="1">
    <source>
        <dbReference type="ARBA" id="ARBA00022670"/>
    </source>
</evidence>
<feature type="compositionally biased region" description="Low complexity" evidence="9">
    <location>
        <begin position="306"/>
        <end position="326"/>
    </location>
</feature>
<dbReference type="Pfam" id="PF17917">
    <property type="entry name" value="RT_RNaseH"/>
    <property type="match status" value="1"/>
</dbReference>
<dbReference type="InterPro" id="IPR041373">
    <property type="entry name" value="RT_RNaseH"/>
</dbReference>
<dbReference type="Gene3D" id="1.10.340.70">
    <property type="match status" value="1"/>
</dbReference>
<evidence type="ECO:0000256" key="6">
    <source>
        <dbReference type="ARBA" id="ARBA00022801"/>
    </source>
</evidence>
<dbReference type="SUPFAM" id="SSF56672">
    <property type="entry name" value="DNA/RNA polymerases"/>
    <property type="match status" value="1"/>
</dbReference>
<dbReference type="Gene3D" id="3.30.70.270">
    <property type="match status" value="2"/>
</dbReference>
<organism evidence="11 12">
    <name type="scientific">Rhodofomes roseus</name>
    <dbReference type="NCBI Taxonomy" id="34475"/>
    <lineage>
        <taxon>Eukaryota</taxon>
        <taxon>Fungi</taxon>
        <taxon>Dikarya</taxon>
        <taxon>Basidiomycota</taxon>
        <taxon>Agaricomycotina</taxon>
        <taxon>Agaricomycetes</taxon>
        <taxon>Polyporales</taxon>
        <taxon>Rhodofomes</taxon>
    </lineage>
</organism>
<evidence type="ECO:0000256" key="5">
    <source>
        <dbReference type="ARBA" id="ARBA00022759"/>
    </source>
</evidence>
<dbReference type="InterPro" id="IPR036397">
    <property type="entry name" value="RNaseH_sf"/>
</dbReference>
<dbReference type="InterPro" id="IPR000477">
    <property type="entry name" value="RT_dom"/>
</dbReference>
<dbReference type="GO" id="GO:0004519">
    <property type="term" value="F:endonuclease activity"/>
    <property type="evidence" value="ECO:0007669"/>
    <property type="project" value="UniProtKB-KW"/>
</dbReference>
<keyword evidence="8" id="KW-0695">RNA-directed DNA polymerase</keyword>
<keyword evidence="7" id="KW-0694">RNA-binding</keyword>
<dbReference type="PANTHER" id="PTHR37984">
    <property type="entry name" value="PROTEIN CBG26694"/>
    <property type="match status" value="1"/>
</dbReference>
<dbReference type="EMBL" id="SEKV01000006">
    <property type="protein sequence ID" value="TFY69699.1"/>
    <property type="molecule type" value="Genomic_DNA"/>
</dbReference>
<dbReference type="Pfam" id="PF00078">
    <property type="entry name" value="RVT_1"/>
    <property type="match status" value="1"/>
</dbReference>
<proteinExistence type="predicted"/>
<dbReference type="PANTHER" id="PTHR37984:SF5">
    <property type="entry name" value="PROTEIN NYNRIN-LIKE"/>
    <property type="match status" value="1"/>
</dbReference>
<feature type="domain" description="Integrase catalytic" evidence="10">
    <location>
        <begin position="1090"/>
        <end position="1265"/>
    </location>
</feature>
<keyword evidence="2" id="KW-0808">Transferase</keyword>
<dbReference type="PROSITE" id="PS50994">
    <property type="entry name" value="INTEGRASE"/>
    <property type="match status" value="1"/>
</dbReference>
<dbReference type="InterPro" id="IPR012337">
    <property type="entry name" value="RNaseH-like_sf"/>
</dbReference>
<evidence type="ECO:0000313" key="12">
    <source>
        <dbReference type="Proteomes" id="UP000298390"/>
    </source>
</evidence>
<reference evidence="11 12" key="1">
    <citation type="submission" date="2019-01" db="EMBL/GenBank/DDBJ databases">
        <title>Genome sequencing of the rare red list fungi Fomitopsis rosea.</title>
        <authorList>
            <person name="Buettner E."/>
            <person name="Kellner H."/>
        </authorList>
    </citation>
    <scope>NUCLEOTIDE SEQUENCE [LARGE SCALE GENOMIC DNA]</scope>
    <source>
        <strain evidence="11 12">DSM 105464</strain>
    </source>
</reference>
<dbReference type="SUPFAM" id="SSF53098">
    <property type="entry name" value="Ribonuclease H-like"/>
    <property type="match status" value="1"/>
</dbReference>
<evidence type="ECO:0000256" key="4">
    <source>
        <dbReference type="ARBA" id="ARBA00022722"/>
    </source>
</evidence>
<dbReference type="GO" id="GO:0015074">
    <property type="term" value="P:DNA integration"/>
    <property type="evidence" value="ECO:0007669"/>
    <property type="project" value="InterPro"/>
</dbReference>
<evidence type="ECO:0000259" key="10">
    <source>
        <dbReference type="PROSITE" id="PS50994"/>
    </source>
</evidence>
<dbReference type="GO" id="GO:0003964">
    <property type="term" value="F:RNA-directed DNA polymerase activity"/>
    <property type="evidence" value="ECO:0007669"/>
    <property type="project" value="UniProtKB-KW"/>
</dbReference>
<dbReference type="Gene3D" id="3.30.420.10">
    <property type="entry name" value="Ribonuclease H-like superfamily/Ribonuclease H"/>
    <property type="match status" value="1"/>
</dbReference>
<dbReference type="GO" id="GO:0005634">
    <property type="term" value="C:nucleus"/>
    <property type="evidence" value="ECO:0007669"/>
    <property type="project" value="UniProtKB-ARBA"/>
</dbReference>
<evidence type="ECO:0000256" key="7">
    <source>
        <dbReference type="ARBA" id="ARBA00022884"/>
    </source>
</evidence>
<evidence type="ECO:0000313" key="11">
    <source>
        <dbReference type="EMBL" id="TFY69699.1"/>
    </source>
</evidence>
<dbReference type="CDD" id="cd01647">
    <property type="entry name" value="RT_LTR"/>
    <property type="match status" value="1"/>
</dbReference>
<evidence type="ECO:0000256" key="8">
    <source>
        <dbReference type="ARBA" id="ARBA00022918"/>
    </source>
</evidence>
<dbReference type="AlphaFoldDB" id="A0A4Y9Z8J7"/>
<keyword evidence="1" id="KW-0645">Protease</keyword>
<keyword evidence="5" id="KW-0255">Endonuclease</keyword>
<comment type="caution">
    <text evidence="11">The sequence shown here is derived from an EMBL/GenBank/DDBJ whole genome shotgun (WGS) entry which is preliminary data.</text>
</comment>
<dbReference type="STRING" id="34475.A0A4Y9Z8J7"/>
<evidence type="ECO:0000256" key="2">
    <source>
        <dbReference type="ARBA" id="ARBA00022679"/>
    </source>
</evidence>
<name>A0A4Y9Z8J7_9APHY</name>
<dbReference type="GO" id="GO:0006508">
    <property type="term" value="P:proteolysis"/>
    <property type="evidence" value="ECO:0007669"/>
    <property type="project" value="UniProtKB-KW"/>
</dbReference>
<protein>
    <recommendedName>
        <fullName evidence="10">Integrase catalytic domain-containing protein</fullName>
    </recommendedName>
</protein>
<sequence>MVANLARLEHHGSSKAPTLHPGELTAEILCNFEDACINYFNRNKRKIDNADQTSAILGELLDFRIRDWITCDRAAIEVLSFQAFMQKLREQFLDKDWAGTLHTEILHCRQKNNETFAEYSIRAIKKNTVLKRSNAGLEPLRLIQVLEAGIADTLVARIRSNHDELEAAKKPEVLKEKGIHPWLQSMKRIDEQQRADFASFQLYAARARADARGGQALGEPSRRGNTNSVNAVMKDVPQRPASADRVAPLTVAERALLRAHDGCFKCREFYAGHRHEACPNPWPNPATYRTLTENNALAAKRGRSHSAPPASRSKPAPVAAVASSSRIQIDDDDDDENRPAHPVAAVMGIRRISYSRSPSVGALYKSDDDDRSSALIDSDSHTVLIREPLAHQLGLRLRNLPQPERVELAMAAEGKKVTVSLYHIVPKDCSFNILDPAPVLPVPVPKPRLREQFKEIVSHHTSALTELRDKTASIRRERVEVLAAQQRLTQLGQDMVSKNKDVFEPIPHAEVLPDDVWCRIQLKEAHKQIVTRTYASPRKYKEAWTTLIQEHLEAGRIQPSNSAHASPAFLIPKADPTALPRWVNDYRMLNDNTVPDAHPLPRVDDILADCGKGKIWSKMDMTNSFFQTRVHPEDVHKTAVSTPLGLYEWLVMPMGLRNAPAIHQRRVTAALRKFIGRFCHVYLDDIVIWSDSVEEHAQHVQMILDALRGAKLYCNPKKCHFFLLELDFLGHKISQNGIEAQSTKVDKILEWPVPQNATEVRAFLGLVRYIASYLPNLAEHTRLLTPLTTKEAKRDFPVWLPEHQRAFEAIKALVVSRECLTVIDHANPGDNNIYVTCDASDWRTGATLSFGPTWETARPVAFDSMQLKGPELNYPIHEKELLAVIRALKKWRADLLGMPILVYTDHRTLENFTTQKDLSRRQLRWQEFLAHYDLTIVYIKGEDNTVADALSRLPPEAFACERVNTCAATFSIGPDAELLKTIREGYAKDDFCARVIDNARSTPGAETSNGLWYIGGRLLIPRTGDIRERLFRVAHDNAGHFGADKSYAHLRSSYYWPNMRRDLEHAYVPSCGPCQRNKGPTSKHTGPLHPLPVPDERGDSVAMDFIGELPDDQGYNCILTMTDRLHSDVRAVPTRTDITAEQLAVLFFDNWVCKNGLPSDIISDRDKLFMSTFWKALHKLLGVGLKMSTSYHPQTDGQSERTNKTINQCLRFYVERHQRNWVRALPRIRFQLMSSVNASTGKSNFQLRFGRAPRMIPPMVPTQMPI</sequence>
<gene>
    <name evidence="11" type="ORF">EVJ58_g267</name>
</gene>
<dbReference type="InterPro" id="IPR050951">
    <property type="entry name" value="Retrovirus_Pol_polyprotein"/>
</dbReference>
<dbReference type="GO" id="GO:0008233">
    <property type="term" value="F:peptidase activity"/>
    <property type="evidence" value="ECO:0007669"/>
    <property type="project" value="UniProtKB-KW"/>
</dbReference>
<evidence type="ECO:0000256" key="9">
    <source>
        <dbReference type="SAM" id="MobiDB-lite"/>
    </source>
</evidence>
<feature type="region of interest" description="Disordered" evidence="9">
    <location>
        <begin position="299"/>
        <end position="340"/>
    </location>
</feature>
<accession>A0A4Y9Z8J7</accession>
<keyword evidence="3" id="KW-0548">Nucleotidyltransferase</keyword>
<dbReference type="Pfam" id="PF17921">
    <property type="entry name" value="Integrase_H2C2"/>
    <property type="match status" value="1"/>
</dbReference>
<keyword evidence="4" id="KW-0540">Nuclease</keyword>
<evidence type="ECO:0000256" key="3">
    <source>
        <dbReference type="ARBA" id="ARBA00022695"/>
    </source>
</evidence>
<dbReference type="GO" id="GO:0003723">
    <property type="term" value="F:RNA binding"/>
    <property type="evidence" value="ECO:0007669"/>
    <property type="project" value="UniProtKB-KW"/>
</dbReference>
<dbReference type="InterPro" id="IPR043128">
    <property type="entry name" value="Rev_trsase/Diguanyl_cyclase"/>
</dbReference>
<dbReference type="InterPro" id="IPR041588">
    <property type="entry name" value="Integrase_H2C2"/>
</dbReference>
<dbReference type="InterPro" id="IPR043502">
    <property type="entry name" value="DNA/RNA_pol_sf"/>
</dbReference>